<dbReference type="AlphaFoldDB" id="A0A398DN43"/>
<name>A0A398DN43_9BACT</name>
<dbReference type="EMBL" id="QXIU01000025">
    <property type="protein sequence ID" value="RIE15379.1"/>
    <property type="molecule type" value="Genomic_DNA"/>
</dbReference>
<dbReference type="Gene3D" id="1.25.40.10">
    <property type="entry name" value="Tetratricopeptide repeat domain"/>
    <property type="match status" value="1"/>
</dbReference>
<accession>A0A398DN43</accession>
<protein>
    <submittedName>
        <fullName evidence="2">Uncharacterized protein</fullName>
    </submittedName>
</protein>
<comment type="caution">
    <text evidence="2">The sequence shown here is derived from an EMBL/GenBank/DDBJ whole genome shotgun (WGS) entry which is preliminary data.</text>
</comment>
<feature type="region of interest" description="Disordered" evidence="1">
    <location>
        <begin position="379"/>
        <end position="430"/>
    </location>
</feature>
<dbReference type="RefSeq" id="WP_119086834.1">
    <property type="nucleotide sequence ID" value="NZ_QXIU01000025.1"/>
</dbReference>
<evidence type="ECO:0000256" key="1">
    <source>
        <dbReference type="SAM" id="MobiDB-lite"/>
    </source>
</evidence>
<dbReference type="OrthoDB" id="9808271at2"/>
<organism evidence="2 3">
    <name type="scientific">Candidatus Cryosericum odellii</name>
    <dbReference type="NCBI Taxonomy" id="2290917"/>
    <lineage>
        <taxon>Bacteria</taxon>
        <taxon>Pseudomonadati</taxon>
        <taxon>Caldisericota/Cryosericota group</taxon>
        <taxon>Candidatus Cryosericota</taxon>
        <taxon>Candidatus Cryosericia</taxon>
        <taxon>Candidatus Cryosericales</taxon>
        <taxon>Candidatus Cryosericaceae</taxon>
        <taxon>Candidatus Cryosericum</taxon>
    </lineage>
</organism>
<sequence>MIQENLGERLNLYEAMSERNPRDGLVSVGKTYLYILSNRPQDALKSALEASLSVSSKSLRVQLAIALGYYLRDKPSEALIESRYALNIDPASPLCHLVHASILLALQRTDEARLAFLKCLSLSSDNTFLTDLRLHNRSAIYAAQLQNPLLAAYSNLRLRVPDMTETDVQQLVEQNPTDPVLKALFASLQRRSGKIREALALLETGLASYEAFPERLYLLWKTYDDQLGDHQKGELFVRRLLEVDPLNDRATGLGYSNLDEETLRHINFIKSLEDLPDSIFAGVLPVRELENLIETTEAEAFDITALTPLGEREAASLEKTFILPGISQQPQVPEPEAPPEISPAVVSLASEEPAGPSQPVMAHMVSMLEQAQLIARDLRPTPTPAPMSRAPVEATPVSSIPQPISPTNREPISVAEPASSERPSQPAEPAHVTMRYANGLLEDSRFEEALQAFLELSHKS</sequence>
<reference evidence="2 3" key="1">
    <citation type="submission" date="2018-09" db="EMBL/GenBank/DDBJ databases">
        <title>Discovery and Ecogenomic Context for Candidatus Cryosericales, a Global Caldiserica Order Active in Thawing Permafrost.</title>
        <authorList>
            <person name="Martinez M.A."/>
            <person name="Woodcroft B.J."/>
            <person name="Ignacio Espinoza J.C."/>
            <person name="Zayed A."/>
            <person name="Singleton C.M."/>
            <person name="Boyd J."/>
            <person name="Li Y.-F."/>
            <person name="Purvine S."/>
            <person name="Maughan H."/>
            <person name="Hodgkins S.B."/>
            <person name="Anderson D."/>
            <person name="Sederholm M."/>
            <person name="Temperton B."/>
            <person name="Saleska S.R."/>
            <person name="Tyson G.W."/>
            <person name="Rich V.I."/>
        </authorList>
    </citation>
    <scope>NUCLEOTIDE SEQUENCE [LARGE SCALE GENOMIC DNA]</scope>
    <source>
        <strain evidence="2 3">SMC5</strain>
    </source>
</reference>
<evidence type="ECO:0000313" key="2">
    <source>
        <dbReference type="EMBL" id="RIE15379.1"/>
    </source>
</evidence>
<gene>
    <name evidence="2" type="ORF">SMC5_01005</name>
</gene>
<proteinExistence type="predicted"/>
<dbReference type="Proteomes" id="UP000266489">
    <property type="component" value="Unassembled WGS sequence"/>
</dbReference>
<dbReference type="InterPro" id="IPR011990">
    <property type="entry name" value="TPR-like_helical_dom_sf"/>
</dbReference>
<evidence type="ECO:0000313" key="3">
    <source>
        <dbReference type="Proteomes" id="UP000266489"/>
    </source>
</evidence>
<dbReference type="SUPFAM" id="SSF48452">
    <property type="entry name" value="TPR-like"/>
    <property type="match status" value="2"/>
</dbReference>
<feature type="compositionally biased region" description="Polar residues" evidence="1">
    <location>
        <begin position="396"/>
        <end position="410"/>
    </location>
</feature>